<dbReference type="GO" id="GO:0006351">
    <property type="term" value="P:DNA-templated transcription"/>
    <property type="evidence" value="ECO:0007669"/>
    <property type="project" value="InterPro"/>
</dbReference>
<proteinExistence type="predicted"/>
<evidence type="ECO:0000256" key="3">
    <source>
        <dbReference type="SAM" id="MobiDB-lite"/>
    </source>
</evidence>
<dbReference type="PROSITE" id="PS50048">
    <property type="entry name" value="ZN2_CY6_FUNGAL_2"/>
    <property type="match status" value="1"/>
</dbReference>
<dbReference type="GO" id="GO:0003677">
    <property type="term" value="F:DNA binding"/>
    <property type="evidence" value="ECO:0007669"/>
    <property type="project" value="InterPro"/>
</dbReference>
<feature type="region of interest" description="Disordered" evidence="3">
    <location>
        <begin position="567"/>
        <end position="586"/>
    </location>
</feature>
<reference evidence="5 6" key="1">
    <citation type="submission" date="2023-11" db="EMBL/GenBank/DDBJ databases">
        <title>An acidophilic fungus is an integral part of prey digestion in a carnivorous sundew plant.</title>
        <authorList>
            <person name="Tsai I.J."/>
        </authorList>
    </citation>
    <scope>NUCLEOTIDE SEQUENCE [LARGE SCALE GENOMIC DNA]</scope>
    <source>
        <strain evidence="5">169a</strain>
    </source>
</reference>
<dbReference type="Pfam" id="PF04082">
    <property type="entry name" value="Fungal_trans"/>
    <property type="match status" value="1"/>
</dbReference>
<dbReference type="InterPro" id="IPR050797">
    <property type="entry name" value="Carb_Metab_Trans_Reg"/>
</dbReference>
<keyword evidence="1" id="KW-0479">Metal-binding</keyword>
<feature type="domain" description="Zn(2)-C6 fungal-type" evidence="4">
    <location>
        <begin position="5"/>
        <end position="34"/>
    </location>
</feature>
<dbReference type="GO" id="GO:0008270">
    <property type="term" value="F:zinc ion binding"/>
    <property type="evidence" value="ECO:0007669"/>
    <property type="project" value="InterPro"/>
</dbReference>
<dbReference type="Pfam" id="PF00172">
    <property type="entry name" value="Zn_clus"/>
    <property type="match status" value="1"/>
</dbReference>
<organism evidence="5 6">
    <name type="scientific">Acrodontium crateriforme</name>
    <dbReference type="NCBI Taxonomy" id="150365"/>
    <lineage>
        <taxon>Eukaryota</taxon>
        <taxon>Fungi</taxon>
        <taxon>Dikarya</taxon>
        <taxon>Ascomycota</taxon>
        <taxon>Pezizomycotina</taxon>
        <taxon>Dothideomycetes</taxon>
        <taxon>Dothideomycetidae</taxon>
        <taxon>Mycosphaerellales</taxon>
        <taxon>Teratosphaeriaceae</taxon>
        <taxon>Acrodontium</taxon>
    </lineage>
</organism>
<dbReference type="EMBL" id="CP138581">
    <property type="protein sequence ID" value="WPG98730.1"/>
    <property type="molecule type" value="Genomic_DNA"/>
</dbReference>
<accession>A0AAQ3R2V9</accession>
<sequence length="586" mass="65348">MVRPPCDQCNRRKVRCDCDNPCRRCRESDITCTYTLVRKKRGPKAGKGKIIESLRSRASAFTPSLVADGGGSPEHRRSISQSHALSEPVSQYVPQLQSEPYNVNQTDDSAQMPMPTSYFTFDEFTSHILADDLNQYGMPNSPIDLSGFPAGTPIMPALTPVHTSVYSMPPTALQTPAGRGDDLESTAPISRAIELFFLHLYPIYPLVDRETLENNLANFDTIPYANKTLLWSLCALTLAHVDSWPSLGTEQRAVGARKFIRLCFDIRLDWTIEKACFADVLTSLFIGLTFFELKFRTTSNFYVREAITLSNAAGLTSPQTYTTLSEEDGIKYKRAYALLYITERGAAMHNNFPVTILAPPDLPTAVLPSEDPSISIGLAALHSLFSLLDFKFVRIWNDPTAFSDTGYVDLSSLQSHLSKMEFQTSELSDIQKADILITHQYFRLIFWQAALRQGFISTNAANAAFSYNFPADIAIALCAVVKSVPPVAIQVHGIGIFEKQFEVAYSLMDTLALSSSTRPEHHECLRYLLLSLSASPNSRQIFVRTLEKAIDGQQKYRNLAGVQLLRDDSKSRQASRRQSISFHHPG</sequence>
<dbReference type="Proteomes" id="UP001303373">
    <property type="component" value="Chromosome 2"/>
</dbReference>
<dbReference type="CDD" id="cd00067">
    <property type="entry name" value="GAL4"/>
    <property type="match status" value="1"/>
</dbReference>
<feature type="region of interest" description="Disordered" evidence="3">
    <location>
        <begin position="62"/>
        <end position="91"/>
    </location>
</feature>
<dbReference type="InterPro" id="IPR001138">
    <property type="entry name" value="Zn2Cys6_DnaBD"/>
</dbReference>
<dbReference type="GO" id="GO:0000981">
    <property type="term" value="F:DNA-binding transcription factor activity, RNA polymerase II-specific"/>
    <property type="evidence" value="ECO:0007669"/>
    <property type="project" value="InterPro"/>
</dbReference>
<dbReference type="Gene3D" id="4.10.240.10">
    <property type="entry name" value="Zn(2)-C6 fungal-type DNA-binding domain"/>
    <property type="match status" value="1"/>
</dbReference>
<protein>
    <recommendedName>
        <fullName evidence="4">Zn(2)-C6 fungal-type domain-containing protein</fullName>
    </recommendedName>
</protein>
<feature type="compositionally biased region" description="Polar residues" evidence="3">
    <location>
        <begin position="79"/>
        <end position="91"/>
    </location>
</feature>
<dbReference type="SMART" id="SM00066">
    <property type="entry name" value="GAL4"/>
    <property type="match status" value="1"/>
</dbReference>
<dbReference type="InterPro" id="IPR007219">
    <property type="entry name" value="XnlR_reg_dom"/>
</dbReference>
<gene>
    <name evidence="5" type="ORF">R9X50_00152400</name>
</gene>
<dbReference type="PANTHER" id="PTHR31668:SF20">
    <property type="entry name" value="ZN(II)2CYS6 TRANSCRIPTION FACTOR (EUROFUNG)"/>
    <property type="match status" value="1"/>
</dbReference>
<feature type="compositionally biased region" description="Polar residues" evidence="3">
    <location>
        <begin position="576"/>
        <end position="586"/>
    </location>
</feature>
<dbReference type="CDD" id="cd12148">
    <property type="entry name" value="fungal_TF_MHR"/>
    <property type="match status" value="1"/>
</dbReference>
<keyword evidence="6" id="KW-1185">Reference proteome</keyword>
<evidence type="ECO:0000313" key="5">
    <source>
        <dbReference type="EMBL" id="WPG98730.1"/>
    </source>
</evidence>
<dbReference type="InterPro" id="IPR036864">
    <property type="entry name" value="Zn2-C6_fun-type_DNA-bd_sf"/>
</dbReference>
<evidence type="ECO:0000259" key="4">
    <source>
        <dbReference type="PROSITE" id="PS50048"/>
    </source>
</evidence>
<dbReference type="SUPFAM" id="SSF57701">
    <property type="entry name" value="Zn2/Cys6 DNA-binding domain"/>
    <property type="match status" value="1"/>
</dbReference>
<keyword evidence="2" id="KW-0539">Nucleus</keyword>
<evidence type="ECO:0000256" key="2">
    <source>
        <dbReference type="ARBA" id="ARBA00023242"/>
    </source>
</evidence>
<dbReference type="PANTHER" id="PTHR31668">
    <property type="entry name" value="GLUCOSE TRANSPORT TRANSCRIPTION REGULATOR RGT1-RELATED-RELATED"/>
    <property type="match status" value="1"/>
</dbReference>
<evidence type="ECO:0000256" key="1">
    <source>
        <dbReference type="ARBA" id="ARBA00022723"/>
    </source>
</evidence>
<evidence type="ECO:0000313" key="6">
    <source>
        <dbReference type="Proteomes" id="UP001303373"/>
    </source>
</evidence>
<dbReference type="AlphaFoldDB" id="A0AAQ3R2V9"/>
<name>A0AAQ3R2V9_9PEZI</name>